<feature type="modified residue" description="N6-(pyridoxal phosphate)lysine" evidence="8">
    <location>
        <position position="44"/>
    </location>
</feature>
<dbReference type="GO" id="GO:0004124">
    <property type="term" value="F:cysteine synthase activity"/>
    <property type="evidence" value="ECO:0007669"/>
    <property type="project" value="UniProtKB-UniRule"/>
</dbReference>
<evidence type="ECO:0000256" key="1">
    <source>
        <dbReference type="ARBA" id="ARBA00001933"/>
    </source>
</evidence>
<protein>
    <recommendedName>
        <fullName evidence="9">Cysteine synthase</fullName>
        <ecNumber evidence="9">2.5.1.47</ecNumber>
    </recommendedName>
</protein>
<dbReference type="NCBIfam" id="TIGR01139">
    <property type="entry name" value="cysK"/>
    <property type="match status" value="1"/>
</dbReference>
<dbReference type="Pfam" id="PF00291">
    <property type="entry name" value="PALP"/>
    <property type="match status" value="1"/>
</dbReference>
<evidence type="ECO:0000256" key="6">
    <source>
        <dbReference type="ARBA" id="ARBA00023192"/>
    </source>
</evidence>
<evidence type="ECO:0000313" key="11">
    <source>
        <dbReference type="EMBL" id="CAI8045967.1"/>
    </source>
</evidence>
<keyword evidence="5 7" id="KW-0663">Pyridoxal phosphate</keyword>
<evidence type="ECO:0000256" key="3">
    <source>
        <dbReference type="ARBA" id="ARBA00022605"/>
    </source>
</evidence>
<keyword evidence="3 9" id="KW-0028">Amino-acid biosynthesis</keyword>
<evidence type="ECO:0000256" key="9">
    <source>
        <dbReference type="RuleBase" id="RU003985"/>
    </source>
</evidence>
<feature type="binding site" evidence="7">
    <location>
        <begin position="178"/>
        <end position="182"/>
    </location>
    <ligand>
        <name>pyridoxal 5'-phosphate</name>
        <dbReference type="ChEBI" id="CHEBI:597326"/>
    </ligand>
</feature>
<comment type="similarity">
    <text evidence="2 9">Belongs to the cysteine synthase/cystathionine beta-synthase family.</text>
</comment>
<evidence type="ECO:0000256" key="7">
    <source>
        <dbReference type="PIRSR" id="PIRSR605856-50"/>
    </source>
</evidence>
<dbReference type="InterPro" id="IPR001926">
    <property type="entry name" value="TrpB-like_PALP"/>
</dbReference>
<dbReference type="PROSITE" id="PS00901">
    <property type="entry name" value="CYS_SYNTHASE"/>
    <property type="match status" value="1"/>
</dbReference>
<dbReference type="InterPro" id="IPR005859">
    <property type="entry name" value="CysK"/>
</dbReference>
<evidence type="ECO:0000256" key="5">
    <source>
        <dbReference type="ARBA" id="ARBA00022898"/>
    </source>
</evidence>
<keyword evidence="6 9" id="KW-0198">Cysteine biosynthesis</keyword>
<reference evidence="11" key="1">
    <citation type="submission" date="2023-03" db="EMBL/GenBank/DDBJ databases">
        <authorList>
            <person name="Steffen K."/>
            <person name="Cardenas P."/>
        </authorList>
    </citation>
    <scope>NUCLEOTIDE SEQUENCE</scope>
</reference>
<dbReference type="AlphaFoldDB" id="A0AA35TF43"/>
<comment type="cofactor">
    <cofactor evidence="1 7 9">
        <name>pyridoxal 5'-phosphate</name>
        <dbReference type="ChEBI" id="CHEBI:597326"/>
    </cofactor>
</comment>
<evidence type="ECO:0000259" key="10">
    <source>
        <dbReference type="Pfam" id="PF00291"/>
    </source>
</evidence>
<dbReference type="InterPro" id="IPR036052">
    <property type="entry name" value="TrpB-like_PALP_sf"/>
</dbReference>
<name>A0AA35TF43_GEOBA</name>
<dbReference type="CDD" id="cd01561">
    <property type="entry name" value="CBS_like"/>
    <property type="match status" value="1"/>
</dbReference>
<dbReference type="GO" id="GO:0006535">
    <property type="term" value="P:cysteine biosynthetic process from serine"/>
    <property type="evidence" value="ECO:0007669"/>
    <property type="project" value="UniProtKB-UniRule"/>
</dbReference>
<feature type="binding site" evidence="7">
    <location>
        <position position="266"/>
    </location>
    <ligand>
        <name>pyridoxal 5'-phosphate</name>
        <dbReference type="ChEBI" id="CHEBI:597326"/>
    </ligand>
</feature>
<comment type="caution">
    <text evidence="11">The sequence shown here is derived from an EMBL/GenBank/DDBJ whole genome shotgun (WGS) entry which is preliminary data.</text>
</comment>
<dbReference type="EMBL" id="CASHTH010003516">
    <property type="protein sequence ID" value="CAI8045967.1"/>
    <property type="molecule type" value="Genomic_DNA"/>
</dbReference>
<dbReference type="FunFam" id="3.40.50.1100:FF:000006">
    <property type="entry name" value="Cysteine synthase"/>
    <property type="match status" value="1"/>
</dbReference>
<dbReference type="EC" id="2.5.1.47" evidence="9"/>
<evidence type="ECO:0000256" key="2">
    <source>
        <dbReference type="ARBA" id="ARBA00007103"/>
    </source>
</evidence>
<comment type="catalytic activity">
    <reaction evidence="9">
        <text>O-acetyl-L-serine + hydrogen sulfide = L-cysteine + acetate</text>
        <dbReference type="Rhea" id="RHEA:14829"/>
        <dbReference type="ChEBI" id="CHEBI:29919"/>
        <dbReference type="ChEBI" id="CHEBI:30089"/>
        <dbReference type="ChEBI" id="CHEBI:35235"/>
        <dbReference type="ChEBI" id="CHEBI:58340"/>
        <dbReference type="EC" id="2.5.1.47"/>
    </reaction>
</comment>
<proteinExistence type="inferred from homology"/>
<dbReference type="PANTHER" id="PTHR10314">
    <property type="entry name" value="CYSTATHIONINE BETA-SYNTHASE"/>
    <property type="match status" value="1"/>
</dbReference>
<dbReference type="NCBIfam" id="TIGR01136">
    <property type="entry name" value="cysKM"/>
    <property type="match status" value="1"/>
</dbReference>
<sequence>MRIAKNLTDLIGNTPTIRLNTLPGKDDATIFAKLEAYNPGGSIKDRISYAMVVDAEERGILKKGDTIVEPTAGNTGVGLSIVGIARGYPVILTMPENVSREKYELLSAFGAKIVLTPEHGGMASAIWEAEAIVRKNPRHYMPNQFTNPANPEIHRRTTAVEILKALGTDIDFFVTGVGTGGTLTGVGEVLKTECPDVKVVAVEPRVSAVLSGGPSNPTRIDGLGAGMIPEVLNVDVIDEIITVSEEEAYQTMKSISTSEGLLVGMSSGANVYAALQVAKDQGPDKTVVTILPDTGERYFSLSGYFEIESDIMEALP</sequence>
<dbReference type="Proteomes" id="UP001174909">
    <property type="component" value="Unassembled WGS sequence"/>
</dbReference>
<accession>A0AA35TF43</accession>
<evidence type="ECO:0000256" key="4">
    <source>
        <dbReference type="ARBA" id="ARBA00022679"/>
    </source>
</evidence>
<feature type="domain" description="Tryptophan synthase beta chain-like PALP" evidence="10">
    <location>
        <begin position="8"/>
        <end position="293"/>
    </location>
</feature>
<organism evidence="11 12">
    <name type="scientific">Geodia barretti</name>
    <name type="common">Barrett's horny sponge</name>
    <dbReference type="NCBI Taxonomy" id="519541"/>
    <lineage>
        <taxon>Eukaryota</taxon>
        <taxon>Metazoa</taxon>
        <taxon>Porifera</taxon>
        <taxon>Demospongiae</taxon>
        <taxon>Heteroscleromorpha</taxon>
        <taxon>Tetractinellida</taxon>
        <taxon>Astrophorina</taxon>
        <taxon>Geodiidae</taxon>
        <taxon>Geodia</taxon>
    </lineage>
</organism>
<gene>
    <name evidence="11" type="ORF">GBAR_LOCUS25411</name>
</gene>
<evidence type="ECO:0000313" key="12">
    <source>
        <dbReference type="Proteomes" id="UP001174909"/>
    </source>
</evidence>
<dbReference type="SUPFAM" id="SSF53686">
    <property type="entry name" value="Tryptophan synthase beta subunit-like PLP-dependent enzymes"/>
    <property type="match status" value="1"/>
</dbReference>
<keyword evidence="12" id="KW-1185">Reference proteome</keyword>
<keyword evidence="4 9" id="KW-0808">Transferase</keyword>
<dbReference type="InterPro" id="IPR050214">
    <property type="entry name" value="Cys_Synth/Cystath_Beta-Synth"/>
</dbReference>
<dbReference type="InterPro" id="IPR005856">
    <property type="entry name" value="Cys_synth"/>
</dbReference>
<evidence type="ECO:0000256" key="8">
    <source>
        <dbReference type="PIRSR" id="PIRSR605856-51"/>
    </source>
</evidence>
<feature type="binding site" evidence="7">
    <location>
        <position position="74"/>
    </location>
    <ligand>
        <name>pyridoxal 5'-phosphate</name>
        <dbReference type="ChEBI" id="CHEBI:597326"/>
    </ligand>
</feature>
<dbReference type="InterPro" id="IPR001216">
    <property type="entry name" value="P-phosphate_BS"/>
</dbReference>
<dbReference type="Gene3D" id="3.40.50.1100">
    <property type="match status" value="2"/>
</dbReference>